<evidence type="ECO:0000313" key="2">
    <source>
        <dbReference type="EMBL" id="KAK0393214.1"/>
    </source>
</evidence>
<reference evidence="2" key="1">
    <citation type="submission" date="2023-06" db="EMBL/GenBank/DDBJ databases">
        <title>Genomic analysis of the entomopathogenic nematode Steinernema hermaphroditum.</title>
        <authorList>
            <person name="Schwarz E.M."/>
            <person name="Heppert J.K."/>
            <person name="Baniya A."/>
            <person name="Schwartz H.T."/>
            <person name="Tan C.-H."/>
            <person name="Antoshechkin I."/>
            <person name="Sternberg P.W."/>
            <person name="Goodrich-Blair H."/>
            <person name="Dillman A.R."/>
        </authorList>
    </citation>
    <scope>NUCLEOTIDE SEQUENCE</scope>
    <source>
        <strain evidence="2">PS9179</strain>
        <tissue evidence="2">Whole animal</tissue>
    </source>
</reference>
<dbReference type="Pfam" id="PF01682">
    <property type="entry name" value="DB"/>
    <property type="match status" value="1"/>
</dbReference>
<dbReference type="AlphaFoldDB" id="A0AA39LDP9"/>
<keyword evidence="3" id="KW-1185">Reference proteome</keyword>
<dbReference type="Proteomes" id="UP001175271">
    <property type="component" value="Unassembled WGS sequence"/>
</dbReference>
<proteinExistence type="predicted"/>
<accession>A0AA39LDP9</accession>
<sequence>MTTSFNYHFHAFQLSFPSSFHYNLLFFVSATQDYGEIHILNMVLRPVLLMTVVSVVVAQWPQFGGQFFFPGQQQFFQQVPQVPQGPPPPTRVGRPANEKLRSCCDKLPEADAECKMRYCDFNALSSNTVLLYLSTCSPRGPTVGQMWDCASSRADHQECCRARGVTPECMAYCETTKGVPTDYLKYIVCLSQFDRIRQCFHDYLEGHPNLKGDM</sequence>
<organism evidence="2 3">
    <name type="scientific">Steinernema hermaphroditum</name>
    <dbReference type="NCBI Taxonomy" id="289476"/>
    <lineage>
        <taxon>Eukaryota</taxon>
        <taxon>Metazoa</taxon>
        <taxon>Ecdysozoa</taxon>
        <taxon>Nematoda</taxon>
        <taxon>Chromadorea</taxon>
        <taxon>Rhabditida</taxon>
        <taxon>Tylenchina</taxon>
        <taxon>Panagrolaimomorpha</taxon>
        <taxon>Strongyloidoidea</taxon>
        <taxon>Steinernematidae</taxon>
        <taxon>Steinernema</taxon>
    </lineage>
</organism>
<comment type="caution">
    <text evidence="2">The sequence shown here is derived from an EMBL/GenBank/DDBJ whole genome shotgun (WGS) entry which is preliminary data.</text>
</comment>
<evidence type="ECO:0000259" key="1">
    <source>
        <dbReference type="Pfam" id="PF01682"/>
    </source>
</evidence>
<dbReference type="InterPro" id="IPR002602">
    <property type="entry name" value="DB"/>
</dbReference>
<feature type="domain" description="Domain of unknown function DB" evidence="1">
    <location>
        <begin position="103"/>
        <end position="200"/>
    </location>
</feature>
<dbReference type="PANTHER" id="PTHR46705:SF12">
    <property type="entry name" value="DOMAIN OF UNKNOWN FUNCTION DB DOMAIN-CONTAINING PROTEIN"/>
    <property type="match status" value="1"/>
</dbReference>
<dbReference type="EMBL" id="JAUCMV010000005">
    <property type="protein sequence ID" value="KAK0393214.1"/>
    <property type="molecule type" value="Genomic_DNA"/>
</dbReference>
<evidence type="ECO:0000313" key="3">
    <source>
        <dbReference type="Proteomes" id="UP001175271"/>
    </source>
</evidence>
<gene>
    <name evidence="2" type="ORF">QR680_000100</name>
</gene>
<dbReference type="PANTHER" id="PTHR46705">
    <property type="entry name" value="PROTEIN CBG09805"/>
    <property type="match status" value="1"/>
</dbReference>
<protein>
    <recommendedName>
        <fullName evidence="1">Domain of unknown function DB domain-containing protein</fullName>
    </recommendedName>
</protein>
<name>A0AA39LDP9_9BILA</name>